<keyword evidence="2" id="KW-0808">Transferase</keyword>
<evidence type="ECO:0000256" key="3">
    <source>
        <dbReference type="ARBA" id="ARBA00022741"/>
    </source>
</evidence>
<keyword evidence="3" id="KW-0547">Nucleotide-binding</keyword>
<dbReference type="SUPFAM" id="SSF56112">
    <property type="entry name" value="Protein kinase-like (PK-like)"/>
    <property type="match status" value="1"/>
</dbReference>
<evidence type="ECO:0000256" key="2">
    <source>
        <dbReference type="ARBA" id="ARBA00022679"/>
    </source>
</evidence>
<evidence type="ECO:0000259" key="6">
    <source>
        <dbReference type="PROSITE" id="PS50011"/>
    </source>
</evidence>
<reference evidence="7" key="1">
    <citation type="submission" date="2020-11" db="EMBL/GenBank/DDBJ databases">
        <authorList>
            <person name="Tran Van P."/>
        </authorList>
    </citation>
    <scope>NUCLEOTIDE SEQUENCE</scope>
</reference>
<gene>
    <name evidence="7" type="ORF">TMSB3V08_LOCUS4974</name>
</gene>
<evidence type="ECO:0000256" key="5">
    <source>
        <dbReference type="ARBA" id="ARBA00022840"/>
    </source>
</evidence>
<dbReference type="SUPFAM" id="SSF158791">
    <property type="entry name" value="MgtE N-terminal domain-like"/>
    <property type="match status" value="1"/>
</dbReference>
<dbReference type="PROSITE" id="PS50011">
    <property type="entry name" value="PROTEIN_KINASE_DOM"/>
    <property type="match status" value="1"/>
</dbReference>
<name>A0A7R9E6U8_9NEOP</name>
<proteinExistence type="predicted"/>
<dbReference type="SMART" id="SM00220">
    <property type="entry name" value="S_TKc"/>
    <property type="match status" value="1"/>
</dbReference>
<dbReference type="InterPro" id="IPR000719">
    <property type="entry name" value="Prot_kinase_dom"/>
</dbReference>
<dbReference type="GO" id="GO:0004674">
    <property type="term" value="F:protein serine/threonine kinase activity"/>
    <property type="evidence" value="ECO:0007669"/>
    <property type="project" value="UniProtKB-KW"/>
</dbReference>
<dbReference type="PROSITE" id="PS00108">
    <property type="entry name" value="PROTEIN_KINASE_ST"/>
    <property type="match status" value="1"/>
</dbReference>
<organism evidence="7">
    <name type="scientific">Timema monikensis</name>
    <dbReference type="NCBI Taxonomy" id="170555"/>
    <lineage>
        <taxon>Eukaryota</taxon>
        <taxon>Metazoa</taxon>
        <taxon>Ecdysozoa</taxon>
        <taxon>Arthropoda</taxon>
        <taxon>Hexapoda</taxon>
        <taxon>Insecta</taxon>
        <taxon>Pterygota</taxon>
        <taxon>Neoptera</taxon>
        <taxon>Polyneoptera</taxon>
        <taxon>Phasmatodea</taxon>
        <taxon>Timematodea</taxon>
        <taxon>Timematoidea</taxon>
        <taxon>Timematidae</taxon>
        <taxon>Timema</taxon>
    </lineage>
</organism>
<evidence type="ECO:0000313" key="7">
    <source>
        <dbReference type="EMBL" id="CAD7428159.1"/>
    </source>
</evidence>
<dbReference type="Gene3D" id="1.10.510.10">
    <property type="entry name" value="Transferase(Phosphotransferase) domain 1"/>
    <property type="match status" value="2"/>
</dbReference>
<dbReference type="InterPro" id="IPR008271">
    <property type="entry name" value="Ser/Thr_kinase_AS"/>
</dbReference>
<dbReference type="AlphaFoldDB" id="A0A7R9E6U8"/>
<dbReference type="Gene3D" id="3.30.200.20">
    <property type="entry name" value="Phosphorylase Kinase, domain 1"/>
    <property type="match status" value="1"/>
</dbReference>
<dbReference type="InterPro" id="IPR011009">
    <property type="entry name" value="Kinase-like_dom_sf"/>
</dbReference>
<keyword evidence="5" id="KW-0067">ATP-binding</keyword>
<sequence length="293" mass="32335">MRVGIPFKWTVTVTAMFVADYVSGGELFTHLYQREHFIESEVRIYIGEIILALEHLHKDNLCHDLTVGRRKCSSPDLVTFLRLVGQGRMVVSHVMAVLATTLPRYHFLVSVKLRPTGLRKALTWLGIIYRDIKLENILLDNQGHIVLTDFGLSKDFLPHEKEQRAYSFCGTIEYMAPEVVRGGNTGHDIEELVDNLPVAVQGELVDNLPVAVQGELVDNLPVAVQGELVDNLPVAVQGELVDNLPVAVRGELVDNLPVAVQGELVDNLPVAVQGELVDNLPVAVQGELVDSLS</sequence>
<feature type="domain" description="Protein kinase" evidence="6">
    <location>
        <begin position="1"/>
        <end position="293"/>
    </location>
</feature>
<dbReference type="GO" id="GO:0005524">
    <property type="term" value="F:ATP binding"/>
    <property type="evidence" value="ECO:0007669"/>
    <property type="project" value="UniProtKB-KW"/>
</dbReference>
<accession>A0A7R9E6U8</accession>
<keyword evidence="4" id="KW-0418">Kinase</keyword>
<keyword evidence="1" id="KW-0723">Serine/threonine-protein kinase</keyword>
<dbReference type="PANTHER" id="PTHR24351">
    <property type="entry name" value="RIBOSOMAL PROTEIN S6 KINASE"/>
    <property type="match status" value="1"/>
</dbReference>
<evidence type="ECO:0000256" key="1">
    <source>
        <dbReference type="ARBA" id="ARBA00022527"/>
    </source>
</evidence>
<evidence type="ECO:0000256" key="4">
    <source>
        <dbReference type="ARBA" id="ARBA00022777"/>
    </source>
</evidence>
<dbReference type="EMBL" id="OB793646">
    <property type="protein sequence ID" value="CAD7428159.1"/>
    <property type="molecule type" value="Genomic_DNA"/>
</dbReference>
<protein>
    <recommendedName>
        <fullName evidence="6">Protein kinase domain-containing protein</fullName>
    </recommendedName>
</protein>
<dbReference type="Pfam" id="PF00069">
    <property type="entry name" value="Pkinase"/>
    <property type="match status" value="1"/>
</dbReference>